<keyword evidence="3" id="KW-1003">Cell membrane</keyword>
<reference evidence="10 11" key="1">
    <citation type="submission" date="2010-08" db="EMBL/GenBank/DDBJ databases">
        <title>Complete sequence of Gallionella capsiferriformans ES-2.</title>
        <authorList>
            <consortium name="US DOE Joint Genome Institute"/>
            <person name="Lucas S."/>
            <person name="Copeland A."/>
            <person name="Lapidus A."/>
            <person name="Cheng J.-F."/>
            <person name="Bruce D."/>
            <person name="Goodwin L."/>
            <person name="Pitluck S."/>
            <person name="Chertkov O."/>
            <person name="Davenport K.W."/>
            <person name="Detter J.C."/>
            <person name="Han C."/>
            <person name="Tapia R."/>
            <person name="Land M."/>
            <person name="Hauser L."/>
            <person name="Chang Y.-J."/>
            <person name="Jeffries C."/>
            <person name="Kyrpides N."/>
            <person name="Ivanova N."/>
            <person name="Mikhailova N."/>
            <person name="Shelobolina E.S."/>
            <person name="Picardal F."/>
            <person name="Roden E."/>
            <person name="Emerson D."/>
            <person name="Woyke T."/>
        </authorList>
    </citation>
    <scope>NUCLEOTIDE SEQUENCE [LARGE SCALE GENOMIC DNA]</scope>
    <source>
        <strain evidence="10 11">ES-2</strain>
    </source>
</reference>
<dbReference type="InterPro" id="IPR018704">
    <property type="entry name" value="SecYEG/CpoB_TPR"/>
</dbReference>
<dbReference type="OrthoDB" id="8521102at2"/>
<evidence type="ECO:0000256" key="3">
    <source>
        <dbReference type="ARBA" id="ARBA00022475"/>
    </source>
</evidence>
<evidence type="ECO:0000256" key="2">
    <source>
        <dbReference type="ARBA" id="ARBA00004236"/>
    </source>
</evidence>
<comment type="subcellular location">
    <subcellularLocation>
        <location evidence="2">Cell membrane</location>
    </subcellularLocation>
    <subcellularLocation>
        <location evidence="1">Membrane</location>
        <topology evidence="1">Single-pass membrane protein</topology>
    </subcellularLocation>
</comment>
<dbReference type="PANTHER" id="PTHR38035:SF1">
    <property type="entry name" value="ANCILLARY SECYEG TRANSLOCON SUBUNIT"/>
    <property type="match status" value="1"/>
</dbReference>
<evidence type="ECO:0000256" key="4">
    <source>
        <dbReference type="ARBA" id="ARBA00022692"/>
    </source>
</evidence>
<keyword evidence="6 8" id="KW-0472">Membrane</keyword>
<evidence type="ECO:0000256" key="5">
    <source>
        <dbReference type="ARBA" id="ARBA00022989"/>
    </source>
</evidence>
<dbReference type="Pfam" id="PF09976">
    <property type="entry name" value="TPR_21"/>
    <property type="match status" value="1"/>
</dbReference>
<dbReference type="RefSeq" id="WP_013293357.1">
    <property type="nucleotide sequence ID" value="NC_014394.1"/>
</dbReference>
<dbReference type="PANTHER" id="PTHR38035">
    <property type="entry name" value="UPF0070 PROTEIN YFGM"/>
    <property type="match status" value="1"/>
</dbReference>
<gene>
    <name evidence="10" type="ordered locus">Galf_1392</name>
</gene>
<dbReference type="AlphaFoldDB" id="D9SFX1"/>
<keyword evidence="11" id="KW-1185">Reference proteome</keyword>
<dbReference type="GO" id="GO:0044877">
    <property type="term" value="F:protein-containing complex binding"/>
    <property type="evidence" value="ECO:0007669"/>
    <property type="project" value="InterPro"/>
</dbReference>
<name>D9SFX1_GALCS</name>
<feature type="transmembrane region" description="Helical" evidence="8">
    <location>
        <begin position="25"/>
        <end position="43"/>
    </location>
</feature>
<dbReference type="KEGG" id="gca:Galf_1392"/>
<evidence type="ECO:0000256" key="7">
    <source>
        <dbReference type="ARBA" id="ARBA00023186"/>
    </source>
</evidence>
<evidence type="ECO:0000256" key="6">
    <source>
        <dbReference type="ARBA" id="ARBA00023136"/>
    </source>
</evidence>
<evidence type="ECO:0000259" key="9">
    <source>
        <dbReference type="Pfam" id="PF09976"/>
    </source>
</evidence>
<organism evidence="10 11">
    <name type="scientific">Gallionella capsiferriformans (strain ES-2)</name>
    <name type="common">Gallionella ferruginea capsiferriformans (strain ES-2)</name>
    <dbReference type="NCBI Taxonomy" id="395494"/>
    <lineage>
        <taxon>Bacteria</taxon>
        <taxon>Pseudomonadati</taxon>
        <taxon>Pseudomonadota</taxon>
        <taxon>Betaproteobacteria</taxon>
        <taxon>Nitrosomonadales</taxon>
        <taxon>Gallionellaceae</taxon>
        <taxon>Gallionella</taxon>
    </lineage>
</organism>
<dbReference type="EMBL" id="CP002159">
    <property type="protein sequence ID" value="ADL55418.1"/>
    <property type="molecule type" value="Genomic_DNA"/>
</dbReference>
<evidence type="ECO:0000256" key="1">
    <source>
        <dbReference type="ARBA" id="ARBA00004167"/>
    </source>
</evidence>
<dbReference type="InterPro" id="IPR026039">
    <property type="entry name" value="YfgM"/>
</dbReference>
<keyword evidence="4 8" id="KW-0812">Transmembrane</keyword>
<feature type="domain" description="Ancillary SecYEG translocon subunit/Cell division coordinator CpoB TPR" evidence="9">
    <location>
        <begin position="16"/>
        <end position="208"/>
    </location>
</feature>
<accession>D9SFX1</accession>
<keyword evidence="7" id="KW-0143">Chaperone</keyword>
<evidence type="ECO:0000256" key="8">
    <source>
        <dbReference type="SAM" id="Phobius"/>
    </source>
</evidence>
<dbReference type="Proteomes" id="UP000001235">
    <property type="component" value="Chromosome"/>
</dbReference>
<dbReference type="GO" id="GO:0005886">
    <property type="term" value="C:plasma membrane"/>
    <property type="evidence" value="ECO:0007669"/>
    <property type="project" value="UniProtKB-SubCell"/>
</dbReference>
<dbReference type="HOGENOM" id="CLU_084785_1_1_4"/>
<protein>
    <recommendedName>
        <fullName evidence="9">Ancillary SecYEG translocon subunit/Cell division coordinator CpoB TPR domain-containing protein</fullName>
    </recommendedName>
</protein>
<dbReference type="PIRSF" id="PIRSF006170">
    <property type="entry name" value="YfgM"/>
    <property type="match status" value="1"/>
</dbReference>
<proteinExistence type="predicted"/>
<evidence type="ECO:0000313" key="10">
    <source>
        <dbReference type="EMBL" id="ADL55418.1"/>
    </source>
</evidence>
<evidence type="ECO:0000313" key="11">
    <source>
        <dbReference type="Proteomes" id="UP000001235"/>
    </source>
</evidence>
<keyword evidence="5 8" id="KW-1133">Transmembrane helix</keyword>
<dbReference type="STRING" id="395494.Galf_1392"/>
<sequence>MAALDLQEQEQLDTLKSWWKDNGNWIVGIVLIATLAMAGVRGYHYYQNKQTTEAATLYQQFTEQLASNDVKRVNDAAAAVMDKYASTPYAARAALIAAQVNESGKEPLRAKTQLQWVIEHASEDGLKSVASLRMASLLLDEKNYAGALKLLEAKHAASFDALYADLKGDVLTAQGKPGDAKQAYKLAYDKLDEKSAYRNLVQMKLDAAGDAK</sequence>
<dbReference type="eggNOG" id="COG2976">
    <property type="taxonomic scope" value="Bacteria"/>
</dbReference>